<dbReference type="Gene3D" id="3.40.720.10">
    <property type="entry name" value="Alkaline Phosphatase, subunit A"/>
    <property type="match status" value="1"/>
</dbReference>
<organism evidence="6 7">
    <name type="scientific">Thalassobacterium sedimentorum</name>
    <dbReference type="NCBI Taxonomy" id="3041258"/>
    <lineage>
        <taxon>Bacteria</taxon>
        <taxon>Pseudomonadati</taxon>
        <taxon>Verrucomicrobiota</taxon>
        <taxon>Opitutia</taxon>
        <taxon>Puniceicoccales</taxon>
        <taxon>Coraliomargaritaceae</taxon>
        <taxon>Thalassobacterium</taxon>
    </lineage>
</organism>
<keyword evidence="3" id="KW-0378">Hydrolase</keyword>
<dbReference type="InterPro" id="IPR050738">
    <property type="entry name" value="Sulfatase"/>
</dbReference>
<sequence>MTTAPNIIYILADDMGIGDLSCYGAEKIVTPNMDRLASEGLRFTDAHSSSAVCTPSRYSILTGRNCWRTRLQQWVIGGFGRPLIEPEQSTLPRMLQEQGYRTYGVGKWHLGFEWQNQAGELLPFEEADDMNAQGFNVDYTQRLAGGPLDVGFDHYFGISGSMDMPPYCYIEGDHVITPPVSEKAHYYNQQRRGMHSPDYIEEQVDMRFAEEAVGCIQKHHTHAGEQPFFLYLAASAPHRPCEVAPEFVKGQSAAGDRGDMVLLFDWMVGQILDTLDTLGISENTMVIVTSDNGARITCANGQDYGHAANGVYRGQKADIWEGGHREPFLVRWPQQIEAQGVCNQLIGLSDMYATVADILGVAVDRDQVEDSISFLSLLKDPQASATRETLIHHSGEGHFSIRRGDYKFILGNGSGGFTEPVGKREPLSRHHCGQLYNLSIDPGETTNLFDTSPNLVRDLRRLLIQEIAQ</sequence>
<proteinExistence type="inferred from homology"/>
<evidence type="ECO:0000256" key="1">
    <source>
        <dbReference type="ARBA" id="ARBA00008779"/>
    </source>
</evidence>
<keyword evidence="2" id="KW-0479">Metal-binding</keyword>
<dbReference type="PANTHER" id="PTHR42693">
    <property type="entry name" value="ARYLSULFATASE FAMILY MEMBER"/>
    <property type="match status" value="1"/>
</dbReference>
<evidence type="ECO:0000259" key="5">
    <source>
        <dbReference type="Pfam" id="PF00884"/>
    </source>
</evidence>
<evidence type="ECO:0000313" key="7">
    <source>
        <dbReference type="Proteomes" id="UP001243717"/>
    </source>
</evidence>
<feature type="domain" description="Sulfatase N-terminal" evidence="5">
    <location>
        <begin position="5"/>
        <end position="361"/>
    </location>
</feature>
<dbReference type="PROSITE" id="PS00149">
    <property type="entry name" value="SULFATASE_2"/>
    <property type="match status" value="1"/>
</dbReference>
<keyword evidence="7" id="KW-1185">Reference proteome</keyword>
<evidence type="ECO:0000313" key="6">
    <source>
        <dbReference type="EMBL" id="MDQ8193783.1"/>
    </source>
</evidence>
<keyword evidence="4" id="KW-0106">Calcium</keyword>
<dbReference type="PROSITE" id="PS00523">
    <property type="entry name" value="SULFATASE_1"/>
    <property type="match status" value="1"/>
</dbReference>
<evidence type="ECO:0000256" key="2">
    <source>
        <dbReference type="ARBA" id="ARBA00022723"/>
    </source>
</evidence>
<comment type="caution">
    <text evidence="6">The sequence shown here is derived from an EMBL/GenBank/DDBJ whole genome shotgun (WGS) entry which is preliminary data.</text>
</comment>
<dbReference type="InterPro" id="IPR000917">
    <property type="entry name" value="Sulfatase_N"/>
</dbReference>
<dbReference type="Gene3D" id="3.30.1120.10">
    <property type="match status" value="1"/>
</dbReference>
<evidence type="ECO:0000256" key="3">
    <source>
        <dbReference type="ARBA" id="ARBA00022801"/>
    </source>
</evidence>
<dbReference type="CDD" id="cd16143">
    <property type="entry name" value="ARS_like"/>
    <property type="match status" value="1"/>
</dbReference>
<dbReference type="PANTHER" id="PTHR42693:SF53">
    <property type="entry name" value="ENDO-4-O-SULFATASE"/>
    <property type="match status" value="1"/>
</dbReference>
<comment type="similarity">
    <text evidence="1">Belongs to the sulfatase family.</text>
</comment>
<dbReference type="Pfam" id="PF00884">
    <property type="entry name" value="Sulfatase"/>
    <property type="match status" value="1"/>
</dbReference>
<evidence type="ECO:0000256" key="4">
    <source>
        <dbReference type="ARBA" id="ARBA00022837"/>
    </source>
</evidence>
<accession>A0ABU1AG75</accession>
<reference evidence="6 7" key="1">
    <citation type="submission" date="2023-04" db="EMBL/GenBank/DDBJ databases">
        <title>A novel bacteria isolated from coastal sediment.</title>
        <authorList>
            <person name="Liu X.-J."/>
            <person name="Du Z.-J."/>
        </authorList>
    </citation>
    <scope>NUCLEOTIDE SEQUENCE [LARGE SCALE GENOMIC DNA]</scope>
    <source>
        <strain evidence="6 7">SDUM461004</strain>
    </source>
</reference>
<dbReference type="Proteomes" id="UP001243717">
    <property type="component" value="Unassembled WGS sequence"/>
</dbReference>
<dbReference type="SUPFAM" id="SSF53649">
    <property type="entry name" value="Alkaline phosphatase-like"/>
    <property type="match status" value="1"/>
</dbReference>
<dbReference type="RefSeq" id="WP_308984270.1">
    <property type="nucleotide sequence ID" value="NZ_JARXIC010000006.1"/>
</dbReference>
<dbReference type="InterPro" id="IPR017850">
    <property type="entry name" value="Alkaline_phosphatase_core_sf"/>
</dbReference>
<dbReference type="EMBL" id="JARXIC010000006">
    <property type="protein sequence ID" value="MDQ8193783.1"/>
    <property type="molecule type" value="Genomic_DNA"/>
</dbReference>
<name>A0ABU1AG75_9BACT</name>
<protein>
    <submittedName>
        <fullName evidence="6">Arylsulfatase</fullName>
    </submittedName>
</protein>
<gene>
    <name evidence="6" type="ORF">QEH59_05075</name>
</gene>
<dbReference type="InterPro" id="IPR024607">
    <property type="entry name" value="Sulfatase_CS"/>
</dbReference>